<gene>
    <name evidence="1" type="ORF">P9847_01385</name>
</gene>
<dbReference type="Proteomes" id="UP001343257">
    <property type="component" value="Unassembled WGS sequence"/>
</dbReference>
<reference evidence="1 2" key="1">
    <citation type="submission" date="2023-03" db="EMBL/GenBank/DDBJ databases">
        <title>Bacillus Genome Sequencing.</title>
        <authorList>
            <person name="Dunlap C."/>
        </authorList>
    </citation>
    <scope>NUCLEOTIDE SEQUENCE [LARGE SCALE GENOMIC DNA]</scope>
    <source>
        <strain evidence="1 2">NRS-52</strain>
    </source>
</reference>
<protein>
    <recommendedName>
        <fullName evidence="3">ArpU family transcriptional regulator</fullName>
    </recommendedName>
</protein>
<dbReference type="RefSeq" id="WP_328274782.1">
    <property type="nucleotide sequence ID" value="NZ_JARTLD010000003.1"/>
</dbReference>
<organism evidence="1 2">
    <name type="scientific">Paenibacillus chibensis</name>
    <dbReference type="NCBI Taxonomy" id="59846"/>
    <lineage>
        <taxon>Bacteria</taxon>
        <taxon>Bacillati</taxon>
        <taxon>Bacillota</taxon>
        <taxon>Bacilli</taxon>
        <taxon>Bacillales</taxon>
        <taxon>Paenibacillaceae</taxon>
        <taxon>Paenibacillus</taxon>
    </lineage>
</organism>
<sequence length="101" mass="12152">MPLLDKVSEKRVVSFLREVHLALILERHDEHIKRVLDLIAKMPEMEKQIITRKYIQTEAEYTRHQEIYRDMCISDGLYRKIRLRGLQKIFDELMLQGISLD</sequence>
<evidence type="ECO:0008006" key="3">
    <source>
        <dbReference type="Google" id="ProtNLM"/>
    </source>
</evidence>
<evidence type="ECO:0000313" key="2">
    <source>
        <dbReference type="Proteomes" id="UP001343257"/>
    </source>
</evidence>
<keyword evidence="2" id="KW-1185">Reference proteome</keyword>
<evidence type="ECO:0000313" key="1">
    <source>
        <dbReference type="EMBL" id="MED5015951.1"/>
    </source>
</evidence>
<accession>A0ABU6PM83</accession>
<dbReference type="EMBL" id="JARTLD010000003">
    <property type="protein sequence ID" value="MED5015951.1"/>
    <property type="molecule type" value="Genomic_DNA"/>
</dbReference>
<name>A0ABU6PM83_9BACL</name>
<comment type="caution">
    <text evidence="1">The sequence shown here is derived from an EMBL/GenBank/DDBJ whole genome shotgun (WGS) entry which is preliminary data.</text>
</comment>
<proteinExistence type="predicted"/>